<feature type="domain" description="Integrase catalytic" evidence="12">
    <location>
        <begin position="1680"/>
        <end position="1789"/>
    </location>
</feature>
<dbReference type="EMBL" id="BQNB010012312">
    <property type="protein sequence ID" value="GJT01975.1"/>
    <property type="molecule type" value="Genomic_DNA"/>
</dbReference>
<feature type="coiled-coil region" evidence="9">
    <location>
        <begin position="97"/>
        <end position="124"/>
    </location>
</feature>
<feature type="region of interest" description="Disordered" evidence="10">
    <location>
        <begin position="795"/>
        <end position="828"/>
    </location>
</feature>
<evidence type="ECO:0000256" key="6">
    <source>
        <dbReference type="ARBA" id="ARBA00022801"/>
    </source>
</evidence>
<dbReference type="Pfam" id="PF08284">
    <property type="entry name" value="RVP_2"/>
    <property type="match status" value="1"/>
</dbReference>
<feature type="coiled-coil region" evidence="9">
    <location>
        <begin position="469"/>
        <end position="503"/>
    </location>
</feature>
<evidence type="ECO:0000256" key="8">
    <source>
        <dbReference type="PROSITE-ProRule" id="PRU00047"/>
    </source>
</evidence>
<feature type="region of interest" description="Disordered" evidence="10">
    <location>
        <begin position="565"/>
        <end position="620"/>
    </location>
</feature>
<keyword evidence="7 13" id="KW-0695">RNA-directed DNA polymerase</keyword>
<evidence type="ECO:0000259" key="11">
    <source>
        <dbReference type="PROSITE" id="PS50158"/>
    </source>
</evidence>
<feature type="compositionally biased region" description="Gly residues" evidence="10">
    <location>
        <begin position="800"/>
        <end position="812"/>
    </location>
</feature>
<sequence>MFFSGDLYYGIYEVCIGILACSGLSLVPSPLHAMKSQTPNLVFRCSEFRGVTKITIHLLLFIVYCSSEVMTNKKVAELDAEFIKNKAEAKASMDALEKKIVDGIEKLEANIKAMKEESDAKLELHNSNAESSTIMRKNLRPKYWDVEKFYKSIIVAIKEEKNQEEEGQVLHSGSKSTSWNEFSTNIASAVICLSTNQKFNFSKLSFDGMLRNLDNPKKKFLMKGVKFSGKITPLFDSMMVPHQAHEGKDSKDSLEGTNGSEGDQVQPSHDSNLSGGPTSDRAKGGMTLEELFALCTNLSNRVLALEDSKDVQAAQIIKLKTRIKKLKKKSHPVISHHREWLRSMSRLSMKRQMGRKESVSKQGRKNAKLEPTLDDSTFDDLDVDHGMDYMDTEEPVNEGRQISTAVPEVSTATPMTPPTITSVFEDEDIFLADALPLPSIDSKDKGKGVLKESPVKKVKRSDLDVAQIAKDAEVARLVYEEELAELEKEKEERQRQTLQIFEERSRLLGEYFENRKKQIAAERSEAIRNKPPTRTQLRSLMMTYLKHTDFVPIGSEKNERMIEKMNKKAAGVDEEEVLEEPGSTKVEVKQEGNTKSTKKRPGRRLKMKATKKSKRQKTDFDLEEEEQLKASSMIVPDEEGEIDYEVLDKRYPIVDWESKFYHTDRYGKPHAYYRVFRADGSSRYIKSFIEMVSSLRTMFEANAEDDLWKNQEQWILKKRRYPLTKETLERMLALRLIAESESEDVFYLLRFIQKHQKLASPEQTASGKDFSNLLMADSLPKTIWLERSIKSGIYNRGRSGDQGNGEIDGQGNQGSNQGNGRNQKSDAINDNIQGDVRNVIENNDHRGCTYKEFLACNPKEYNGMSWEDFKTLTREELCPSNEMQKLETKLWNHVMVRVGHAAYTDRFHELARLVPHLVTPETTELKTIQKAVQIAGTLTDEALRNGSIKKNPEKKGNGGEPSKERNVRDDNKRTRTGNAFATTTNPVGRDNTSMVPNYTTCNTHHPPKAPCRTCFNYNHPGHFAKDCRVVPRNVNPINVRNPTAARGACYECGSTDHYKSACPRFNQAQGSRGNRPNQALANNGGQGRGNQGNQARGRAFMLGAKEARKDPNIMTGMFTLNEHYATTLSYSGADYSSVSTTFIPLLGIEPNDLGFSYEIKIVSGQLVEIAKVIKGCKLEIDGHVFNINLIPFRSGSFDVIIGMDWLFDHKAEIIFHEKVVRIPLLDGKVLRVLREKVEEKMRQLMSTKAKEKKQEETMVVRDFSEVFPDDLSGLSPIREITFRIELVLGAMPVAKSPYRLVPSELEELSGQLKELQDKDLRSRYHQLRVHEDDIPKTAFRTRYRHFEFTVMPFSLTNAPATREEHEEHLGLVLELLKKEKMYAKFSKCKFWLREVQFLGHVINGDGIHVDSSKIEAVKSWEAPRTPSEVCSFLGLAGYYRRFIENFDKIVKSLTILTQKTLPDGPEDFMVYCDTSGLGLGCVLMPRGKVIAYASRQLKIHEKNYITHDLKLGAVVFALKIWRHYLYGIKSVIYTNHKSLQHIFSQKELNMRQRRWIKLFSDYDCEIRYHPGKANVVTDALSMKERVKPNRGDVRTLIMDKAHKSKYFVHPGADKMYYDLRDRYWWSIMKKDIAVYVSRCLTCLKVKAEHQRPSSLLQQPEIPEWKWERISMDFDYKMDRLARLYLNEIVARHGVPILIISDHDSCLTLRFWQSMQEALGTHLDMSTAYHPQTDGQNERTIQTLEDMLRACVLDFRGSWDVHLPLVEFSYYNSYHSSMRCVSFEALYGRKCRSLIMWAEVRESQLIGPELVQETTEKISQVKDRLKAVRDRQKSYADKRRKPLEFSVVPLDEIQVDAKLNFVKEPVEILEREFKNLKQSIIAIVKVL</sequence>
<feature type="compositionally biased region" description="Polar residues" evidence="10">
    <location>
        <begin position="255"/>
        <end position="277"/>
    </location>
</feature>
<organism evidence="13 14">
    <name type="scientific">Tanacetum coccineum</name>
    <dbReference type="NCBI Taxonomy" id="301880"/>
    <lineage>
        <taxon>Eukaryota</taxon>
        <taxon>Viridiplantae</taxon>
        <taxon>Streptophyta</taxon>
        <taxon>Embryophyta</taxon>
        <taxon>Tracheophyta</taxon>
        <taxon>Spermatophyta</taxon>
        <taxon>Magnoliopsida</taxon>
        <taxon>eudicotyledons</taxon>
        <taxon>Gunneridae</taxon>
        <taxon>Pentapetalae</taxon>
        <taxon>asterids</taxon>
        <taxon>campanulids</taxon>
        <taxon>Asterales</taxon>
        <taxon>Asteraceae</taxon>
        <taxon>Asteroideae</taxon>
        <taxon>Anthemideae</taxon>
        <taxon>Anthemidinae</taxon>
        <taxon>Tanacetum</taxon>
    </lineage>
</organism>
<reference evidence="13" key="1">
    <citation type="journal article" date="2022" name="Int. J. Mol. Sci.">
        <title>Draft Genome of Tanacetum Coccineum: Genomic Comparison of Closely Related Tanacetum-Family Plants.</title>
        <authorList>
            <person name="Yamashiro T."/>
            <person name="Shiraishi A."/>
            <person name="Nakayama K."/>
            <person name="Satake H."/>
        </authorList>
    </citation>
    <scope>NUCLEOTIDE SEQUENCE</scope>
</reference>
<dbReference type="SUPFAM" id="SSF57756">
    <property type="entry name" value="Retrovirus zinc finger-like domains"/>
    <property type="match status" value="1"/>
</dbReference>
<feature type="compositionally biased region" description="Low complexity" evidence="10">
    <location>
        <begin position="813"/>
        <end position="822"/>
    </location>
</feature>
<name>A0ABQ5AH27_9ASTR</name>
<evidence type="ECO:0000256" key="10">
    <source>
        <dbReference type="SAM" id="MobiDB-lite"/>
    </source>
</evidence>
<feature type="region of interest" description="Disordered" evidence="10">
    <location>
        <begin position="943"/>
        <end position="991"/>
    </location>
</feature>
<dbReference type="PROSITE" id="PS50994">
    <property type="entry name" value="INTEGRASE"/>
    <property type="match status" value="1"/>
</dbReference>
<dbReference type="Pfam" id="PF17921">
    <property type="entry name" value="Integrase_H2C2"/>
    <property type="match status" value="1"/>
</dbReference>
<keyword evidence="8" id="KW-0862">Zinc</keyword>
<dbReference type="PANTHER" id="PTHR37984:SF5">
    <property type="entry name" value="PROTEIN NYNRIN-LIKE"/>
    <property type="match status" value="1"/>
</dbReference>
<dbReference type="Gene3D" id="3.10.10.10">
    <property type="entry name" value="HIV Type 1 Reverse Transcriptase, subunit A, domain 1"/>
    <property type="match status" value="1"/>
</dbReference>
<dbReference type="InterPro" id="IPR012337">
    <property type="entry name" value="RNaseH-like_sf"/>
</dbReference>
<dbReference type="InterPro" id="IPR041588">
    <property type="entry name" value="Integrase_H2C2"/>
</dbReference>
<dbReference type="EC" id="2.7.7.49" evidence="1"/>
<dbReference type="SUPFAM" id="SSF56672">
    <property type="entry name" value="DNA/RNA polymerases"/>
    <property type="match status" value="1"/>
</dbReference>
<evidence type="ECO:0000256" key="3">
    <source>
        <dbReference type="ARBA" id="ARBA00022695"/>
    </source>
</evidence>
<accession>A0ABQ5AH27</accession>
<dbReference type="InterPro" id="IPR036397">
    <property type="entry name" value="RNaseH_sf"/>
</dbReference>
<dbReference type="CDD" id="cd09274">
    <property type="entry name" value="RNase_HI_RT_Ty3"/>
    <property type="match status" value="1"/>
</dbReference>
<keyword evidence="5" id="KW-0255">Endonuclease</keyword>
<dbReference type="SUPFAM" id="SSF53098">
    <property type="entry name" value="Ribonuclease H-like"/>
    <property type="match status" value="1"/>
</dbReference>
<feature type="region of interest" description="Disordered" evidence="10">
    <location>
        <begin position="1065"/>
        <end position="1094"/>
    </location>
</feature>
<keyword evidence="4" id="KW-0540">Nuclease</keyword>
<protein>
    <recommendedName>
        <fullName evidence="1">RNA-directed DNA polymerase</fullName>
        <ecNumber evidence="1">2.7.7.49</ecNumber>
    </recommendedName>
</protein>
<evidence type="ECO:0000256" key="5">
    <source>
        <dbReference type="ARBA" id="ARBA00022759"/>
    </source>
</evidence>
<keyword evidence="3" id="KW-0548">Nucleotidyltransferase</keyword>
<dbReference type="Proteomes" id="UP001151760">
    <property type="component" value="Unassembled WGS sequence"/>
</dbReference>
<keyword evidence="8" id="KW-0863">Zinc-finger</keyword>
<evidence type="ECO:0000259" key="12">
    <source>
        <dbReference type="PROSITE" id="PS50994"/>
    </source>
</evidence>
<keyword evidence="9" id="KW-0175">Coiled coil</keyword>
<gene>
    <name evidence="13" type="ORF">Tco_0823144</name>
</gene>
<evidence type="ECO:0000313" key="13">
    <source>
        <dbReference type="EMBL" id="GJT01975.1"/>
    </source>
</evidence>
<evidence type="ECO:0000256" key="1">
    <source>
        <dbReference type="ARBA" id="ARBA00012493"/>
    </source>
</evidence>
<dbReference type="Pfam" id="PF17917">
    <property type="entry name" value="RT_RNaseH"/>
    <property type="match status" value="1"/>
</dbReference>
<dbReference type="Gene3D" id="3.30.70.270">
    <property type="match status" value="2"/>
</dbReference>
<dbReference type="InterPro" id="IPR036875">
    <property type="entry name" value="Znf_CCHC_sf"/>
</dbReference>
<dbReference type="PROSITE" id="PS50158">
    <property type="entry name" value="ZF_CCHC"/>
    <property type="match status" value="1"/>
</dbReference>
<dbReference type="Gene3D" id="2.40.70.10">
    <property type="entry name" value="Acid Proteases"/>
    <property type="match status" value="1"/>
</dbReference>
<keyword evidence="14" id="KW-1185">Reference proteome</keyword>
<proteinExistence type="predicted"/>
<feature type="region of interest" description="Disordered" evidence="10">
    <location>
        <begin position="348"/>
        <end position="377"/>
    </location>
</feature>
<feature type="compositionally biased region" description="Polar residues" evidence="10">
    <location>
        <begin position="1066"/>
        <end position="1076"/>
    </location>
</feature>
<dbReference type="CDD" id="cd00303">
    <property type="entry name" value="retropepsin_like"/>
    <property type="match status" value="1"/>
</dbReference>
<dbReference type="Gene3D" id="4.10.60.10">
    <property type="entry name" value="Zinc finger, CCHC-type"/>
    <property type="match status" value="1"/>
</dbReference>
<dbReference type="InterPro" id="IPR021109">
    <property type="entry name" value="Peptidase_aspartic_dom_sf"/>
</dbReference>
<dbReference type="InterPro" id="IPR043502">
    <property type="entry name" value="DNA/RNA_pol_sf"/>
</dbReference>
<dbReference type="SUPFAM" id="SSF50630">
    <property type="entry name" value="Acid proteases"/>
    <property type="match status" value="1"/>
</dbReference>
<dbReference type="Gene3D" id="3.30.420.10">
    <property type="entry name" value="Ribonuclease H-like superfamily/Ribonuclease H"/>
    <property type="match status" value="1"/>
</dbReference>
<feature type="region of interest" description="Disordered" evidence="10">
    <location>
        <begin position="243"/>
        <end position="282"/>
    </location>
</feature>
<feature type="compositionally biased region" description="Basic and acidic residues" evidence="10">
    <location>
        <begin position="950"/>
        <end position="973"/>
    </location>
</feature>
<keyword evidence="6" id="KW-0378">Hydrolase</keyword>
<keyword evidence="2" id="KW-0808">Transferase</keyword>
<feature type="compositionally biased region" description="Polar residues" evidence="10">
    <location>
        <begin position="976"/>
        <end position="991"/>
    </location>
</feature>
<evidence type="ECO:0000256" key="2">
    <source>
        <dbReference type="ARBA" id="ARBA00022679"/>
    </source>
</evidence>
<dbReference type="GO" id="GO:0003964">
    <property type="term" value="F:RNA-directed DNA polymerase activity"/>
    <property type="evidence" value="ECO:0007669"/>
    <property type="project" value="UniProtKB-KW"/>
</dbReference>
<feature type="domain" description="CCHC-type" evidence="11">
    <location>
        <begin position="1049"/>
        <end position="1064"/>
    </location>
</feature>
<comment type="caution">
    <text evidence="13">The sequence shown here is derived from an EMBL/GenBank/DDBJ whole genome shotgun (WGS) entry which is preliminary data.</text>
</comment>
<feature type="compositionally biased region" description="Basic and acidic residues" evidence="10">
    <location>
        <begin position="243"/>
        <end position="254"/>
    </location>
</feature>
<keyword evidence="8" id="KW-0479">Metal-binding</keyword>
<dbReference type="InterPro" id="IPR001584">
    <property type="entry name" value="Integrase_cat-core"/>
</dbReference>
<dbReference type="CDD" id="cd01647">
    <property type="entry name" value="RT_LTR"/>
    <property type="match status" value="1"/>
</dbReference>
<dbReference type="InterPro" id="IPR001878">
    <property type="entry name" value="Znf_CCHC"/>
</dbReference>
<reference evidence="13" key="2">
    <citation type="submission" date="2022-01" db="EMBL/GenBank/DDBJ databases">
        <authorList>
            <person name="Yamashiro T."/>
            <person name="Shiraishi A."/>
            <person name="Satake H."/>
            <person name="Nakayama K."/>
        </authorList>
    </citation>
    <scope>NUCLEOTIDE SEQUENCE</scope>
</reference>
<evidence type="ECO:0000313" key="14">
    <source>
        <dbReference type="Proteomes" id="UP001151760"/>
    </source>
</evidence>
<dbReference type="InterPro" id="IPR041373">
    <property type="entry name" value="RT_RNaseH"/>
</dbReference>
<dbReference type="InterPro" id="IPR050951">
    <property type="entry name" value="Retrovirus_Pol_polyprotein"/>
</dbReference>
<evidence type="ECO:0000256" key="9">
    <source>
        <dbReference type="SAM" id="Coils"/>
    </source>
</evidence>
<dbReference type="SMART" id="SM00343">
    <property type="entry name" value="ZnF_C2HC"/>
    <property type="match status" value="2"/>
</dbReference>
<feature type="compositionally biased region" description="Basic residues" evidence="10">
    <location>
        <begin position="596"/>
        <end position="615"/>
    </location>
</feature>
<evidence type="ECO:0000256" key="4">
    <source>
        <dbReference type="ARBA" id="ARBA00022722"/>
    </source>
</evidence>
<dbReference type="PANTHER" id="PTHR37984">
    <property type="entry name" value="PROTEIN CBG26694"/>
    <property type="match status" value="1"/>
</dbReference>
<evidence type="ECO:0000256" key="7">
    <source>
        <dbReference type="ARBA" id="ARBA00022918"/>
    </source>
</evidence>
<dbReference type="Gene3D" id="1.10.340.70">
    <property type="match status" value="1"/>
</dbReference>
<dbReference type="InterPro" id="IPR043128">
    <property type="entry name" value="Rev_trsase/Diguanyl_cyclase"/>
</dbReference>